<reference evidence="1" key="1">
    <citation type="journal article" date="2023" name="G3 (Bethesda)">
        <title>Whole genome assembly and annotation of the endangered Caribbean coral Acropora cervicornis.</title>
        <authorList>
            <person name="Selwyn J.D."/>
            <person name="Vollmer S.V."/>
        </authorList>
    </citation>
    <scope>NUCLEOTIDE SEQUENCE</scope>
    <source>
        <strain evidence="1">K2</strain>
    </source>
</reference>
<comment type="caution">
    <text evidence="1">The sequence shown here is derived from an EMBL/GenBank/DDBJ whole genome shotgun (WGS) entry which is preliminary data.</text>
</comment>
<protein>
    <submittedName>
        <fullName evidence="1">Uncharacterized protein</fullName>
    </submittedName>
</protein>
<keyword evidence="2" id="KW-1185">Reference proteome</keyword>
<gene>
    <name evidence="1" type="ORF">P5673_025115</name>
</gene>
<dbReference type="EMBL" id="JARQWQ010000076">
    <property type="protein sequence ID" value="KAK2553621.1"/>
    <property type="molecule type" value="Genomic_DNA"/>
</dbReference>
<dbReference type="AlphaFoldDB" id="A0AAD9UXK3"/>
<evidence type="ECO:0000313" key="2">
    <source>
        <dbReference type="Proteomes" id="UP001249851"/>
    </source>
</evidence>
<evidence type="ECO:0000313" key="1">
    <source>
        <dbReference type="EMBL" id="KAK2553621.1"/>
    </source>
</evidence>
<name>A0AAD9UXK3_ACRCE</name>
<accession>A0AAD9UXK3</accession>
<proteinExistence type="predicted"/>
<organism evidence="1 2">
    <name type="scientific">Acropora cervicornis</name>
    <name type="common">Staghorn coral</name>
    <dbReference type="NCBI Taxonomy" id="6130"/>
    <lineage>
        <taxon>Eukaryota</taxon>
        <taxon>Metazoa</taxon>
        <taxon>Cnidaria</taxon>
        <taxon>Anthozoa</taxon>
        <taxon>Hexacorallia</taxon>
        <taxon>Scleractinia</taxon>
        <taxon>Astrocoeniina</taxon>
        <taxon>Acroporidae</taxon>
        <taxon>Acropora</taxon>
    </lineage>
</organism>
<sequence length="98" mass="11169">MSTSRDELKKDVPAPLDSILEKESREEAVKKHQARKQKETVIVPPTCTEVELQEEINRRHRRPALATAECSANGRRIPRCRNCGKPMSGHQPCRNNQP</sequence>
<reference evidence="1" key="2">
    <citation type="journal article" date="2023" name="Science">
        <title>Genomic signatures of disease resistance in endangered staghorn corals.</title>
        <authorList>
            <person name="Vollmer S.V."/>
            <person name="Selwyn J.D."/>
            <person name="Despard B.A."/>
            <person name="Roesel C.L."/>
        </authorList>
    </citation>
    <scope>NUCLEOTIDE SEQUENCE</scope>
    <source>
        <strain evidence="1">K2</strain>
    </source>
</reference>
<dbReference type="Proteomes" id="UP001249851">
    <property type="component" value="Unassembled WGS sequence"/>
</dbReference>